<dbReference type="SMART" id="SM00903">
    <property type="entry name" value="Flavin_Reduct"/>
    <property type="match status" value="1"/>
</dbReference>
<organism evidence="2 3">
    <name type="scientific">Paracoccus marinaquae</name>
    <dbReference type="NCBI Taxonomy" id="2841926"/>
    <lineage>
        <taxon>Bacteria</taxon>
        <taxon>Pseudomonadati</taxon>
        <taxon>Pseudomonadota</taxon>
        <taxon>Alphaproteobacteria</taxon>
        <taxon>Rhodobacterales</taxon>
        <taxon>Paracoccaceae</taxon>
        <taxon>Paracoccus</taxon>
    </lineage>
</organism>
<dbReference type="Pfam" id="PF01613">
    <property type="entry name" value="Flavin_Reduct"/>
    <property type="match status" value="1"/>
</dbReference>
<feature type="domain" description="Flavin reductase like" evidence="1">
    <location>
        <begin position="18"/>
        <end position="172"/>
    </location>
</feature>
<protein>
    <submittedName>
        <fullName evidence="2">Flavin reductase family protein</fullName>
    </submittedName>
</protein>
<dbReference type="InterPro" id="IPR002563">
    <property type="entry name" value="Flavin_Rdtase-like_dom"/>
</dbReference>
<dbReference type="Proteomes" id="UP001166191">
    <property type="component" value="Unassembled WGS sequence"/>
</dbReference>
<evidence type="ECO:0000259" key="1">
    <source>
        <dbReference type="SMART" id="SM00903"/>
    </source>
</evidence>
<reference evidence="2" key="1">
    <citation type="submission" date="2021-06" db="EMBL/GenBank/DDBJ databases">
        <title>Paracoccus bacterium XHP0099 sp. nov., isolated from the surface waters of the Yellow Sea.</title>
        <authorList>
            <person name="Xue H."/>
            <person name="Zhang D."/>
        </authorList>
    </citation>
    <scope>NUCLEOTIDE SEQUENCE</scope>
    <source>
        <strain evidence="2">XHP0099</strain>
    </source>
</reference>
<accession>A0ABS6APS1</accession>
<dbReference type="PANTHER" id="PTHR43812:SF2">
    <property type="entry name" value="FLAVIN REDUCTASE LIKE DOMAIN-CONTAINING PROTEIN"/>
    <property type="match status" value="1"/>
</dbReference>
<name>A0ABS6APS1_9RHOB</name>
<comment type="caution">
    <text evidence="2">The sequence shown here is derived from an EMBL/GenBank/DDBJ whole genome shotgun (WGS) entry which is preliminary data.</text>
</comment>
<evidence type="ECO:0000313" key="2">
    <source>
        <dbReference type="EMBL" id="MBU3031461.1"/>
    </source>
</evidence>
<dbReference type="RefSeq" id="WP_216034129.1">
    <property type="nucleotide sequence ID" value="NZ_JAHKNG010000032.1"/>
</dbReference>
<gene>
    <name evidence="2" type="ORF">KNW02_15195</name>
</gene>
<sequence>MFYRPEAGHGLPHNPFNAIVAPRPIGWISTRGAQGDNLAPYSFFNAVAYVPPQVMFASTSAKPDRPGTKDSVAQIAETGVFCVNIATGDMRDQVNASSAALPAGTSEFEAAGIAAAPCQGIDCARVVDAAASLECRMTRILPLAGRANFAVFGVVTGVHIRDDCLIGGRFDPRPAGGWIARLGYMDYAAVHDLFEMERPA</sequence>
<dbReference type="EMBL" id="JAHKNG010000032">
    <property type="protein sequence ID" value="MBU3031461.1"/>
    <property type="molecule type" value="Genomic_DNA"/>
</dbReference>
<evidence type="ECO:0000313" key="3">
    <source>
        <dbReference type="Proteomes" id="UP001166191"/>
    </source>
</evidence>
<keyword evidence="3" id="KW-1185">Reference proteome</keyword>
<proteinExistence type="predicted"/>
<dbReference type="PANTHER" id="PTHR43812">
    <property type="entry name" value="BLR2425 PROTEIN"/>
    <property type="match status" value="1"/>
</dbReference>